<comment type="caution">
    <text evidence="1">The sequence shown here is derived from an EMBL/GenBank/DDBJ whole genome shotgun (WGS) entry which is preliminary data.</text>
</comment>
<organism evidence="1">
    <name type="scientific">marine sediment metagenome</name>
    <dbReference type="NCBI Taxonomy" id="412755"/>
    <lineage>
        <taxon>unclassified sequences</taxon>
        <taxon>metagenomes</taxon>
        <taxon>ecological metagenomes</taxon>
    </lineage>
</organism>
<gene>
    <name evidence="1" type="ORF">LCGC14_0809580</name>
</gene>
<name>A0A0F9SUQ6_9ZZZZ</name>
<dbReference type="EMBL" id="LAZR01002224">
    <property type="protein sequence ID" value="KKN32873.1"/>
    <property type="molecule type" value="Genomic_DNA"/>
</dbReference>
<reference evidence="1" key="1">
    <citation type="journal article" date="2015" name="Nature">
        <title>Complex archaea that bridge the gap between prokaryotes and eukaryotes.</title>
        <authorList>
            <person name="Spang A."/>
            <person name="Saw J.H."/>
            <person name="Jorgensen S.L."/>
            <person name="Zaremba-Niedzwiedzka K."/>
            <person name="Martijn J."/>
            <person name="Lind A.E."/>
            <person name="van Eijk R."/>
            <person name="Schleper C."/>
            <person name="Guy L."/>
            <person name="Ettema T.J."/>
        </authorList>
    </citation>
    <scope>NUCLEOTIDE SEQUENCE</scope>
</reference>
<dbReference type="Pfam" id="PF13479">
    <property type="entry name" value="AAA_24"/>
    <property type="match status" value="1"/>
</dbReference>
<protein>
    <submittedName>
        <fullName evidence="1">Uncharacterized protein</fullName>
    </submittedName>
</protein>
<dbReference type="AlphaFoldDB" id="A0A0F9SUQ6"/>
<evidence type="ECO:0000313" key="1">
    <source>
        <dbReference type="EMBL" id="KKN32873.1"/>
    </source>
</evidence>
<accession>A0A0F9SUQ6</accession>
<proteinExistence type="predicted"/>
<sequence>MAFDLASISSETCLKAPRILVLGVEKIGKTTFAADSNEPIFCPIKSEKGADNVLLPKFKSGQTVPQFPACNTMDDLRSCFSTLWEETHSYQTIVIDSASALQPLVFEEVCKDHGVKHIDKVLKGYNKGQNIALNTWQSITDTLDLFREERNISSIIIGHVRIKRFDDPIAGSYDSYEFDLDKHAAAHFYRWADAILFCNTKTAVTKEDVGYKKEIGRADDIAGDQRFLYTKNRPAHPGGGRGPFGQLPYELPMPKDNPFGAWMAAVAQVS</sequence>